<name>A0A0E9MZ42_9BACT</name>
<proteinExistence type="predicted"/>
<dbReference type="EMBL" id="BBWV01000001">
    <property type="protein sequence ID" value="GAO42656.1"/>
    <property type="molecule type" value="Genomic_DNA"/>
</dbReference>
<organism evidence="1 2">
    <name type="scientific">Flavihumibacter petaseus NBRC 106054</name>
    <dbReference type="NCBI Taxonomy" id="1220578"/>
    <lineage>
        <taxon>Bacteria</taxon>
        <taxon>Pseudomonadati</taxon>
        <taxon>Bacteroidota</taxon>
        <taxon>Chitinophagia</taxon>
        <taxon>Chitinophagales</taxon>
        <taxon>Chitinophagaceae</taxon>
        <taxon>Flavihumibacter</taxon>
    </lineage>
</organism>
<evidence type="ECO:0000313" key="2">
    <source>
        <dbReference type="Proteomes" id="UP000033121"/>
    </source>
</evidence>
<dbReference type="RefSeq" id="WP_052955616.1">
    <property type="nucleotide sequence ID" value="NZ_BBWV01000001.1"/>
</dbReference>
<dbReference type="Proteomes" id="UP000033121">
    <property type="component" value="Unassembled WGS sequence"/>
</dbReference>
<reference evidence="1 2" key="1">
    <citation type="submission" date="2015-04" db="EMBL/GenBank/DDBJ databases">
        <title>Whole genome shotgun sequence of Flavihumibacter petaseus NBRC 106054.</title>
        <authorList>
            <person name="Miyazawa S."/>
            <person name="Hosoyama A."/>
            <person name="Hashimoto M."/>
            <person name="Noguchi M."/>
            <person name="Tsuchikane K."/>
            <person name="Ohji S."/>
            <person name="Yamazoe A."/>
            <person name="Ichikawa N."/>
            <person name="Kimura A."/>
            <person name="Fujita N."/>
        </authorList>
    </citation>
    <scope>NUCLEOTIDE SEQUENCE [LARGE SCALE GENOMIC DNA]</scope>
    <source>
        <strain evidence="1 2">NBRC 106054</strain>
    </source>
</reference>
<sequence>MSVNCKLLLATAIAALPLFYGCEKDEEKPSDAEEKGFVKGQVYDTKGNPLSQVEIVIDNTYLPNSYIQSVTDDQGKYSVSLSFGAWMAYAILHKTYNNKEYDLYLDSDTPEGFTQEGGVRNFHWKLSGARKAPLTGNYGGTILLTRAVGSSLFDSENIEYTLTPDGPLIDGSQGAVIVIHEVANTYKLPDIPIGRYTITAVYKAPGGGSEPVMLKNRYAGGAFSSGITVNFEPSSEDGNNMASIEYKEQ</sequence>
<evidence type="ECO:0008006" key="3">
    <source>
        <dbReference type="Google" id="ProtNLM"/>
    </source>
</evidence>
<keyword evidence="2" id="KW-1185">Reference proteome</keyword>
<dbReference type="PROSITE" id="PS51257">
    <property type="entry name" value="PROKAR_LIPOPROTEIN"/>
    <property type="match status" value="1"/>
</dbReference>
<protein>
    <recommendedName>
        <fullName evidence="3">Carboxypeptidase regulatory-like domain-containing protein</fullName>
    </recommendedName>
</protein>
<comment type="caution">
    <text evidence="1">The sequence shown here is derived from an EMBL/GenBank/DDBJ whole genome shotgun (WGS) entry which is preliminary data.</text>
</comment>
<gene>
    <name evidence="1" type="ORF">FPE01S_01_16710</name>
</gene>
<evidence type="ECO:0000313" key="1">
    <source>
        <dbReference type="EMBL" id="GAO42656.1"/>
    </source>
</evidence>
<dbReference type="InterPro" id="IPR008969">
    <property type="entry name" value="CarboxyPept-like_regulatory"/>
</dbReference>
<dbReference type="AlphaFoldDB" id="A0A0E9MZ42"/>
<dbReference type="STRING" id="1220578.FPE01S_01_16710"/>
<dbReference type="SUPFAM" id="SSF49464">
    <property type="entry name" value="Carboxypeptidase regulatory domain-like"/>
    <property type="match status" value="1"/>
</dbReference>
<dbReference type="OrthoDB" id="939978at2"/>
<accession>A0A0E9MZ42</accession>